<name>A0A3L7J7V6_9MICO</name>
<dbReference type="Proteomes" id="UP000282460">
    <property type="component" value="Unassembled WGS sequence"/>
</dbReference>
<organism evidence="8 9">
    <name type="scientific">Mycetocola zhadangensis</name>
    <dbReference type="NCBI Taxonomy" id="1164595"/>
    <lineage>
        <taxon>Bacteria</taxon>
        <taxon>Bacillati</taxon>
        <taxon>Actinomycetota</taxon>
        <taxon>Actinomycetes</taxon>
        <taxon>Micrococcales</taxon>
        <taxon>Microbacteriaceae</taxon>
        <taxon>Mycetocola</taxon>
    </lineage>
</organism>
<evidence type="ECO:0000256" key="3">
    <source>
        <dbReference type="ARBA" id="ARBA00022989"/>
    </source>
</evidence>
<keyword evidence="3 6" id="KW-1133">Transmembrane helix</keyword>
<feature type="transmembrane region" description="Helical" evidence="6">
    <location>
        <begin position="103"/>
        <end position="131"/>
    </location>
</feature>
<evidence type="ECO:0000313" key="9">
    <source>
        <dbReference type="Proteomes" id="UP000282460"/>
    </source>
</evidence>
<dbReference type="AlphaFoldDB" id="A0A3L7J7V6"/>
<gene>
    <name evidence="8" type="ORF">D9V28_10485</name>
</gene>
<evidence type="ECO:0000256" key="1">
    <source>
        <dbReference type="ARBA" id="ARBA00004651"/>
    </source>
</evidence>
<sequence>MYISLSDAKSAQNTPETPGKRPTQSATTRVSSVVIALGIVSMFTDISTESVSAILPLYITGVIGLSTVAYGVIDGLYQGISAVVRIAGGYAADRGDQPKWVAFFGYGVSAVARIGLLFASGFAALSAVVAVDRLGKGVRTAPRDALITASSEPDNLARSFGVHRMLDTVGAAIGPLLAFAILFFIPDGYSTIFVVSLAFAILGVIILGIVVPNKHPRAERATATAEPKARFRWRDLNDRRLRRLLLTAGLLGLVTVGDGFIYLVLQSKSGFAAEYFPLLYVGTNVAFLALAIPLGRFADRFGRARVFILGHVALLAAYVCAAVPATGWQLTLVCLLLLGAFYAATDGILAALASQATPVETLASGIAAAQTAVAVSRLIASVGFGLLWFSLGRDAAMIVVACGLAVLIPVTAFIMRDFLRSARHA</sequence>
<proteinExistence type="predicted"/>
<accession>A0A3L7J7V6</accession>
<feature type="region of interest" description="Disordered" evidence="5">
    <location>
        <begin position="1"/>
        <end position="25"/>
    </location>
</feature>
<dbReference type="PROSITE" id="PS50850">
    <property type="entry name" value="MFS"/>
    <property type="match status" value="1"/>
</dbReference>
<dbReference type="EMBL" id="RCWJ01000002">
    <property type="protein sequence ID" value="RLQ84582.1"/>
    <property type="molecule type" value="Genomic_DNA"/>
</dbReference>
<dbReference type="InterPro" id="IPR011701">
    <property type="entry name" value="MFS"/>
</dbReference>
<dbReference type="GO" id="GO:0022857">
    <property type="term" value="F:transmembrane transporter activity"/>
    <property type="evidence" value="ECO:0007669"/>
    <property type="project" value="InterPro"/>
</dbReference>
<dbReference type="Pfam" id="PF07690">
    <property type="entry name" value="MFS_1"/>
    <property type="match status" value="1"/>
</dbReference>
<feature type="transmembrane region" description="Helical" evidence="6">
    <location>
        <begin position="395"/>
        <end position="415"/>
    </location>
</feature>
<dbReference type="Gene3D" id="1.20.1250.20">
    <property type="entry name" value="MFS general substrate transporter like domains"/>
    <property type="match status" value="1"/>
</dbReference>
<evidence type="ECO:0000256" key="4">
    <source>
        <dbReference type="ARBA" id="ARBA00023136"/>
    </source>
</evidence>
<dbReference type="RefSeq" id="WP_121659627.1">
    <property type="nucleotide sequence ID" value="NZ_BMEK01000002.1"/>
</dbReference>
<evidence type="ECO:0000256" key="5">
    <source>
        <dbReference type="SAM" id="MobiDB-lite"/>
    </source>
</evidence>
<feature type="compositionally biased region" description="Polar residues" evidence="5">
    <location>
        <begin position="7"/>
        <end position="25"/>
    </location>
</feature>
<dbReference type="InterPro" id="IPR020846">
    <property type="entry name" value="MFS_dom"/>
</dbReference>
<dbReference type="GO" id="GO:0005886">
    <property type="term" value="C:plasma membrane"/>
    <property type="evidence" value="ECO:0007669"/>
    <property type="project" value="UniProtKB-SubCell"/>
</dbReference>
<evidence type="ECO:0000256" key="2">
    <source>
        <dbReference type="ARBA" id="ARBA00022692"/>
    </source>
</evidence>
<keyword evidence="9" id="KW-1185">Reference proteome</keyword>
<reference evidence="8 9" key="1">
    <citation type="submission" date="2018-10" db="EMBL/GenBank/DDBJ databases">
        <authorList>
            <person name="Li J."/>
        </authorList>
    </citation>
    <scope>NUCLEOTIDE SEQUENCE [LARGE SCALE GENOMIC DNA]</scope>
    <source>
        <strain evidence="8 9">ZD1-4</strain>
    </source>
</reference>
<feature type="domain" description="Major facilitator superfamily (MFS) profile" evidence="7">
    <location>
        <begin position="33"/>
        <end position="420"/>
    </location>
</feature>
<protein>
    <submittedName>
        <fullName evidence="8">MFS transporter</fullName>
    </submittedName>
</protein>
<feature type="transmembrane region" description="Helical" evidence="6">
    <location>
        <begin position="330"/>
        <end position="353"/>
    </location>
</feature>
<dbReference type="PANTHER" id="PTHR23518">
    <property type="entry name" value="C-METHYLTRANSFERASE"/>
    <property type="match status" value="1"/>
</dbReference>
<dbReference type="SUPFAM" id="SSF103473">
    <property type="entry name" value="MFS general substrate transporter"/>
    <property type="match status" value="1"/>
</dbReference>
<evidence type="ECO:0000313" key="8">
    <source>
        <dbReference type="EMBL" id="RLQ84582.1"/>
    </source>
</evidence>
<feature type="transmembrane region" description="Helical" evidence="6">
    <location>
        <begin position="191"/>
        <end position="211"/>
    </location>
</feature>
<feature type="transmembrane region" description="Helical" evidence="6">
    <location>
        <begin position="165"/>
        <end position="185"/>
    </location>
</feature>
<dbReference type="InterPro" id="IPR036259">
    <property type="entry name" value="MFS_trans_sf"/>
</dbReference>
<evidence type="ECO:0000256" key="6">
    <source>
        <dbReference type="SAM" id="Phobius"/>
    </source>
</evidence>
<dbReference type="OrthoDB" id="9803985at2"/>
<keyword evidence="2 6" id="KW-0812">Transmembrane</keyword>
<feature type="transmembrane region" description="Helical" evidence="6">
    <location>
        <begin position="55"/>
        <end position="73"/>
    </location>
</feature>
<dbReference type="PANTHER" id="PTHR23518:SF2">
    <property type="entry name" value="MAJOR FACILITATOR SUPERFAMILY TRANSPORTER"/>
    <property type="match status" value="1"/>
</dbReference>
<feature type="transmembrane region" description="Helical" evidence="6">
    <location>
        <begin position="365"/>
        <end position="389"/>
    </location>
</feature>
<keyword evidence="4 6" id="KW-0472">Membrane</keyword>
<feature type="transmembrane region" description="Helical" evidence="6">
    <location>
        <begin position="277"/>
        <end position="294"/>
    </location>
</feature>
<evidence type="ECO:0000259" key="7">
    <source>
        <dbReference type="PROSITE" id="PS50850"/>
    </source>
</evidence>
<dbReference type="CDD" id="cd17370">
    <property type="entry name" value="MFS_MJ1317_like"/>
    <property type="match status" value="1"/>
</dbReference>
<comment type="caution">
    <text evidence="8">The sequence shown here is derived from an EMBL/GenBank/DDBJ whole genome shotgun (WGS) entry which is preliminary data.</text>
</comment>
<feature type="transmembrane region" description="Helical" evidence="6">
    <location>
        <begin position="306"/>
        <end position="324"/>
    </location>
</feature>
<feature type="transmembrane region" description="Helical" evidence="6">
    <location>
        <begin position="244"/>
        <end position="265"/>
    </location>
</feature>
<comment type="subcellular location">
    <subcellularLocation>
        <location evidence="1">Cell membrane</location>
        <topology evidence="1">Multi-pass membrane protein</topology>
    </subcellularLocation>
</comment>